<evidence type="ECO:0000256" key="1">
    <source>
        <dbReference type="ARBA" id="ARBA00005450"/>
    </source>
</evidence>
<evidence type="ECO:0000256" key="9">
    <source>
        <dbReference type="ARBA" id="ARBA00064051"/>
    </source>
</evidence>
<dbReference type="Proteomes" id="UP000000262">
    <property type="component" value="Chromosome"/>
</dbReference>
<dbReference type="Gene3D" id="1.10.260.30">
    <property type="entry name" value="Signal recognition particle, SRP54 subunit, M-domain"/>
    <property type="match status" value="1"/>
</dbReference>
<accession>A8ABC0</accession>
<dbReference type="Pfam" id="PF00448">
    <property type="entry name" value="SRP54"/>
    <property type="match status" value="1"/>
</dbReference>
<feature type="domain" description="SRP54-type proteins GTP-binding" evidence="13">
    <location>
        <begin position="96"/>
        <end position="290"/>
    </location>
</feature>
<reference evidence="15 16" key="1">
    <citation type="journal article" date="2008" name="Genome Biol.">
        <title>A genomic analysis of the archaeal system Ignicoccus hospitalis-Nanoarchaeum equitans.</title>
        <authorList>
            <person name="Podar M."/>
            <person name="Anderson I."/>
            <person name="Makarova K.S."/>
            <person name="Elkins J.G."/>
            <person name="Ivanova N."/>
            <person name="Wall M.A."/>
            <person name="Lykidis A."/>
            <person name="Mavromatis K."/>
            <person name="Sun H."/>
            <person name="Hudson M.E."/>
            <person name="Chen W."/>
            <person name="Deciu C."/>
            <person name="Hutchison D."/>
            <person name="Eads J.R."/>
            <person name="Anderson A."/>
            <person name="Fernandes F."/>
            <person name="Szeto E."/>
            <person name="Lapidus A."/>
            <person name="Kyrpides N.C."/>
            <person name="Saier M.H.Jr."/>
            <person name="Richardson P.M."/>
            <person name="Rachel R."/>
            <person name="Huber H."/>
            <person name="Eisen J.A."/>
            <person name="Koonin E.V."/>
            <person name="Keller M."/>
            <person name="Stetter K.O."/>
        </authorList>
    </citation>
    <scope>NUCLEOTIDE SEQUENCE [LARGE SCALE GENOMIC DNA]</scope>
    <source>
        <strain evidence="16">KIN4/I / DSM 18386 / JCM 14125</strain>
    </source>
</reference>
<keyword evidence="6 10" id="KW-0342">GTP-binding</keyword>
<comment type="subcellular location">
    <subcellularLocation>
        <location evidence="10">Cytoplasm</location>
    </subcellularLocation>
    <text evidence="10">The SRP-RNC complex is targeted to the cytoplasmic membrane.</text>
</comment>
<evidence type="ECO:0000256" key="8">
    <source>
        <dbReference type="ARBA" id="ARBA00023274"/>
    </source>
</evidence>
<dbReference type="InterPro" id="IPR022941">
    <property type="entry name" value="SRP54"/>
</dbReference>
<keyword evidence="7 10" id="KW-0733">Signal recognition particle</keyword>
<dbReference type="STRING" id="453591.Igni_1044"/>
<comment type="domain">
    <text evidence="10">Composed of three domains: the N-terminal N domain, which is responsible for interactions with the ribosome, the central G domain, which binds GTP, and the C-terminal M domain, which binds the RNA and the signal sequence of the RNC.</text>
</comment>
<evidence type="ECO:0000256" key="6">
    <source>
        <dbReference type="ARBA" id="ARBA00023134"/>
    </source>
</evidence>
<keyword evidence="2 10" id="KW-0963">Cytoplasm</keyword>
<keyword evidence="8 10" id="KW-0687">Ribonucleoprotein</keyword>
<dbReference type="HAMAP" id="MF_00306">
    <property type="entry name" value="SRP54"/>
    <property type="match status" value="1"/>
</dbReference>
<dbReference type="GeneID" id="5562729"/>
<protein>
    <recommendedName>
        <fullName evidence="10">Signal recognition particle 54 kDa protein</fullName>
        <shortName evidence="10">SRP54</shortName>
        <ecNumber evidence="10">3.6.5.4</ecNumber>
    </recommendedName>
</protein>
<dbReference type="InterPro" id="IPR003593">
    <property type="entry name" value="AAA+_ATPase"/>
</dbReference>
<dbReference type="InterPro" id="IPR036225">
    <property type="entry name" value="SRP/SRP_N"/>
</dbReference>
<dbReference type="InterPro" id="IPR004125">
    <property type="entry name" value="Signal_recog_particle_SRP54_M"/>
</dbReference>
<evidence type="ECO:0000259" key="12">
    <source>
        <dbReference type="SMART" id="SM00382"/>
    </source>
</evidence>
<feature type="domain" description="AAA+ ATPase" evidence="12">
    <location>
        <begin position="95"/>
        <end position="271"/>
    </location>
</feature>
<dbReference type="GO" id="GO:0048500">
    <property type="term" value="C:signal recognition particle"/>
    <property type="evidence" value="ECO:0007669"/>
    <property type="project" value="UniProtKB-UniRule"/>
</dbReference>
<organism evidence="15 16">
    <name type="scientific">Ignicoccus hospitalis (strain KIN4/I / DSM 18386 / JCM 14125)</name>
    <dbReference type="NCBI Taxonomy" id="453591"/>
    <lineage>
        <taxon>Archaea</taxon>
        <taxon>Thermoproteota</taxon>
        <taxon>Thermoprotei</taxon>
        <taxon>Desulfurococcales</taxon>
        <taxon>Desulfurococcaceae</taxon>
        <taxon>Ignicoccus</taxon>
    </lineage>
</organism>
<dbReference type="Pfam" id="PF02881">
    <property type="entry name" value="SRP54_N"/>
    <property type="match status" value="1"/>
</dbReference>
<dbReference type="FunFam" id="3.40.50.300:FF:000022">
    <property type="entry name" value="Signal recognition particle 54 kDa subunit"/>
    <property type="match status" value="1"/>
</dbReference>
<dbReference type="SMART" id="SM00382">
    <property type="entry name" value="AAA"/>
    <property type="match status" value="1"/>
</dbReference>
<feature type="binding site" evidence="10">
    <location>
        <begin position="103"/>
        <end position="110"/>
    </location>
    <ligand>
        <name>GTP</name>
        <dbReference type="ChEBI" id="CHEBI:37565"/>
    </ligand>
</feature>
<evidence type="ECO:0000313" key="15">
    <source>
        <dbReference type="EMBL" id="ABU82222.1"/>
    </source>
</evidence>
<feature type="coiled-coil region" evidence="11">
    <location>
        <begin position="408"/>
        <end position="442"/>
    </location>
</feature>
<dbReference type="GO" id="GO:0005525">
    <property type="term" value="F:GTP binding"/>
    <property type="evidence" value="ECO:0007669"/>
    <property type="project" value="UniProtKB-UniRule"/>
</dbReference>
<keyword evidence="16" id="KW-1185">Reference proteome</keyword>
<comment type="catalytic activity">
    <reaction evidence="10">
        <text>GTP + H2O = GDP + phosphate + H(+)</text>
        <dbReference type="Rhea" id="RHEA:19669"/>
        <dbReference type="ChEBI" id="CHEBI:15377"/>
        <dbReference type="ChEBI" id="CHEBI:15378"/>
        <dbReference type="ChEBI" id="CHEBI:37565"/>
        <dbReference type="ChEBI" id="CHEBI:43474"/>
        <dbReference type="ChEBI" id="CHEBI:58189"/>
        <dbReference type="EC" id="3.6.5.4"/>
    </reaction>
</comment>
<gene>
    <name evidence="10" type="primary">srp54</name>
    <name evidence="15" type="ordered locus">Igni_1044</name>
</gene>
<comment type="similarity">
    <text evidence="1 10">Belongs to the GTP-binding SRP family. SRP54 subfamily.</text>
</comment>
<dbReference type="GO" id="GO:0003924">
    <property type="term" value="F:GTPase activity"/>
    <property type="evidence" value="ECO:0007669"/>
    <property type="project" value="UniProtKB-UniRule"/>
</dbReference>
<dbReference type="Pfam" id="PF02978">
    <property type="entry name" value="SRP_SPB"/>
    <property type="match status" value="1"/>
</dbReference>
<feature type="domain" description="Signal recognition particle SRP54 helical bundle" evidence="14">
    <location>
        <begin position="1"/>
        <end position="82"/>
    </location>
</feature>
<dbReference type="SMART" id="SM00963">
    <property type="entry name" value="SRP54_N"/>
    <property type="match status" value="1"/>
</dbReference>
<dbReference type="PANTHER" id="PTHR11564:SF5">
    <property type="entry name" value="SIGNAL RECOGNITION PARTICLE SUBUNIT SRP54"/>
    <property type="match status" value="1"/>
</dbReference>
<keyword evidence="3 10" id="KW-0547">Nucleotide-binding</keyword>
<keyword evidence="4 10" id="KW-0378">Hydrolase</keyword>
<comment type="function">
    <text evidence="10">Involved in targeting and insertion of nascent membrane proteins into the cytoplasmic membrane. Binds to the hydrophobic signal sequence of the ribosome-nascent chain (RNC) as it emerges from the ribosomes. The SRP-RNC complex is then targeted to the cytoplasmic membrane where it interacts with the SRP receptor FtsY.</text>
</comment>
<keyword evidence="11" id="KW-0175">Coiled coil</keyword>
<evidence type="ECO:0000256" key="4">
    <source>
        <dbReference type="ARBA" id="ARBA00022801"/>
    </source>
</evidence>
<comment type="subunit">
    <text evidence="9 10">Part of the signal recognition particle protein translocation system, which is composed of SRP and FtsY. Archaeal SRP consists of a 7S RNA molecule of 300 nucleotides and two protein subunits: SRP54 and SRP19.</text>
</comment>
<evidence type="ECO:0000256" key="7">
    <source>
        <dbReference type="ARBA" id="ARBA00023135"/>
    </source>
</evidence>
<dbReference type="Gene3D" id="1.20.120.140">
    <property type="entry name" value="Signal recognition particle SRP54, nucleotide-binding domain"/>
    <property type="match status" value="1"/>
</dbReference>
<dbReference type="SUPFAM" id="SSF52540">
    <property type="entry name" value="P-loop containing nucleoside triphosphate hydrolases"/>
    <property type="match status" value="1"/>
</dbReference>
<feature type="binding site" evidence="10">
    <location>
        <begin position="242"/>
        <end position="245"/>
    </location>
    <ligand>
        <name>GTP</name>
        <dbReference type="ChEBI" id="CHEBI:37565"/>
    </ligand>
</feature>
<dbReference type="EC" id="3.6.5.4" evidence="10"/>
<dbReference type="InterPro" id="IPR000897">
    <property type="entry name" value="SRP54_GTPase_dom"/>
</dbReference>
<evidence type="ECO:0000256" key="5">
    <source>
        <dbReference type="ARBA" id="ARBA00022884"/>
    </source>
</evidence>
<dbReference type="GO" id="GO:0008312">
    <property type="term" value="F:7S RNA binding"/>
    <property type="evidence" value="ECO:0007669"/>
    <property type="project" value="UniProtKB-UniRule"/>
</dbReference>
<dbReference type="InterPro" id="IPR027417">
    <property type="entry name" value="P-loop_NTPase"/>
</dbReference>
<evidence type="ECO:0000259" key="13">
    <source>
        <dbReference type="SMART" id="SM00962"/>
    </source>
</evidence>
<dbReference type="SUPFAM" id="SSF47364">
    <property type="entry name" value="Domain of the SRP/SRP receptor G-proteins"/>
    <property type="match status" value="1"/>
</dbReference>
<proteinExistence type="inferred from homology"/>
<evidence type="ECO:0000256" key="3">
    <source>
        <dbReference type="ARBA" id="ARBA00022741"/>
    </source>
</evidence>
<name>A8ABC0_IGNH4</name>
<dbReference type="Gene3D" id="3.40.50.300">
    <property type="entry name" value="P-loop containing nucleotide triphosphate hydrolases"/>
    <property type="match status" value="1"/>
</dbReference>
<dbReference type="HOGENOM" id="CLU_009301_6_0_2"/>
<feature type="binding site" evidence="10">
    <location>
        <begin position="184"/>
        <end position="188"/>
    </location>
    <ligand>
        <name>GTP</name>
        <dbReference type="ChEBI" id="CHEBI:37565"/>
    </ligand>
</feature>
<dbReference type="AlphaFoldDB" id="A8ABC0"/>
<dbReference type="PANTHER" id="PTHR11564">
    <property type="entry name" value="SIGNAL RECOGNITION PARTICLE 54K PROTEIN SRP54"/>
    <property type="match status" value="1"/>
</dbReference>
<evidence type="ECO:0000313" key="16">
    <source>
        <dbReference type="Proteomes" id="UP000000262"/>
    </source>
</evidence>
<dbReference type="PhylomeDB" id="A8ABC0"/>
<dbReference type="GO" id="GO:0006614">
    <property type="term" value="P:SRP-dependent cotranslational protein targeting to membrane"/>
    <property type="evidence" value="ECO:0007669"/>
    <property type="project" value="InterPro"/>
</dbReference>
<dbReference type="SUPFAM" id="SSF47446">
    <property type="entry name" value="Signal peptide-binding domain"/>
    <property type="match status" value="1"/>
</dbReference>
<dbReference type="InterPro" id="IPR042101">
    <property type="entry name" value="SRP54_N_sf"/>
</dbReference>
<dbReference type="RefSeq" id="WP_012123186.1">
    <property type="nucleotide sequence ID" value="NC_009776.1"/>
</dbReference>
<dbReference type="SMART" id="SM00962">
    <property type="entry name" value="SRP54"/>
    <property type="match status" value="1"/>
</dbReference>
<evidence type="ECO:0000256" key="10">
    <source>
        <dbReference type="HAMAP-Rule" id="MF_00306"/>
    </source>
</evidence>
<keyword evidence="5 10" id="KW-0694">RNA-binding</keyword>
<evidence type="ECO:0000256" key="11">
    <source>
        <dbReference type="SAM" id="Coils"/>
    </source>
</evidence>
<dbReference type="CDD" id="cd17875">
    <property type="entry name" value="SRP54_G"/>
    <property type="match status" value="1"/>
</dbReference>
<dbReference type="KEGG" id="iho:Igni_1044"/>
<evidence type="ECO:0000259" key="14">
    <source>
        <dbReference type="SMART" id="SM00963"/>
    </source>
</evidence>
<dbReference type="InterPro" id="IPR036891">
    <property type="entry name" value="Signal_recog_part_SRP54_M_sf"/>
</dbReference>
<dbReference type="EMBL" id="CP000816">
    <property type="protein sequence ID" value="ABU82222.1"/>
    <property type="molecule type" value="Genomic_DNA"/>
</dbReference>
<dbReference type="eggNOG" id="arCOG01228">
    <property type="taxonomic scope" value="Archaea"/>
</dbReference>
<sequence>MLDGVREAVKKFLRSSADYETSVNLFIKELQKTLIKSDVNVKLVLQLTKRIRERALKERPPPGASRRDWFVKIVYEELANLFGGDKEPELKPPKVPWVIMMVGVQGSGKTTTAGKLARFYKVRGYRVALVAADTYRPGAKDQLRQLAERAKVLFYTEPGDDAVGIAKRGVEWAKSQGAEIIIVDTAGRHKNEAELLKEMKEMSEAIKPDEVMLVIDASIGQQAKALAEAFHKTTPIGSIVVTKLDGTAKGGGALSAVAVTGATIKFVGTGEKLEELEPFKPKKFVARILGLGDLEGLLERLKGLEEADKLEEISQKVLEKGDITLKDLYYQIVSVKKMGSLKKLLQMLPGVGLALNDKVLGQVDDKVLDKWLAILNSMTLEELEKPNIIDRSRMRRIAIGSGTSVKDVEELLKHYQMTRKMIRQLKRKRGMLNKLMEKFELQ</sequence>
<evidence type="ECO:0000256" key="2">
    <source>
        <dbReference type="ARBA" id="ARBA00022490"/>
    </source>
</evidence>
<dbReference type="InterPro" id="IPR013822">
    <property type="entry name" value="Signal_recog_particl_SRP54_hlx"/>
</dbReference>